<dbReference type="AlphaFoldDB" id="A0A0G1DKQ0"/>
<gene>
    <name evidence="5" type="ORF">UV42_C0029G0009</name>
</gene>
<dbReference type="FunFam" id="3.40.50.300:FF:000032">
    <property type="entry name" value="Export ABC transporter ATP-binding protein"/>
    <property type="match status" value="1"/>
</dbReference>
<accession>A0A0G1DKQ0</accession>
<dbReference type="PANTHER" id="PTHR24220">
    <property type="entry name" value="IMPORT ATP-BINDING PROTEIN"/>
    <property type="match status" value="1"/>
</dbReference>
<dbReference type="Pfam" id="PF00005">
    <property type="entry name" value="ABC_tran"/>
    <property type="match status" value="1"/>
</dbReference>
<dbReference type="InterPro" id="IPR003593">
    <property type="entry name" value="AAA+_ATPase"/>
</dbReference>
<dbReference type="Gene3D" id="3.40.50.300">
    <property type="entry name" value="P-loop containing nucleotide triphosphate hydrolases"/>
    <property type="match status" value="1"/>
</dbReference>
<feature type="domain" description="ABC transporter" evidence="4">
    <location>
        <begin position="3"/>
        <end position="221"/>
    </location>
</feature>
<dbReference type="CDD" id="cd03255">
    <property type="entry name" value="ABC_MJ0796_LolCDE_FtsE"/>
    <property type="match status" value="1"/>
</dbReference>
<evidence type="ECO:0000256" key="1">
    <source>
        <dbReference type="ARBA" id="ARBA00022448"/>
    </source>
</evidence>
<dbReference type="EMBL" id="LCEK01000029">
    <property type="protein sequence ID" value="KKS71416.1"/>
    <property type="molecule type" value="Genomic_DNA"/>
</dbReference>
<dbReference type="PROSITE" id="PS50893">
    <property type="entry name" value="ABC_TRANSPORTER_2"/>
    <property type="match status" value="1"/>
</dbReference>
<organism evidence="5 6">
    <name type="scientific">Candidatus Magasanikbacteria bacterium GW2011_GWE2_42_7</name>
    <dbReference type="NCBI Taxonomy" id="1619052"/>
    <lineage>
        <taxon>Bacteria</taxon>
        <taxon>Candidatus Magasanikiibacteriota</taxon>
    </lineage>
</organism>
<comment type="caution">
    <text evidence="5">The sequence shown here is derived from an EMBL/GenBank/DDBJ whole genome shotgun (WGS) entry which is preliminary data.</text>
</comment>
<evidence type="ECO:0000259" key="4">
    <source>
        <dbReference type="PROSITE" id="PS50893"/>
    </source>
</evidence>
<sequence>MIIEVKNLKKTYEGRVPTHALKDINFGIKKGEFVALMGRSGSGKSTLLHQIGLLDTPTSGEIIMKDTNLVLLSESKKAEFRLKELGYVFQSYALLPELTALESVYLPLMLLNIDKKEYIRKATEMLEKVGLGERIDHLPKEMSGGEQQRVAIARALVNNPSILFADEPTANLDTESSEVILNLFKKLNKENGQTIIMVTHEPDDKKWVDRVIWLKDGVIEK</sequence>
<protein>
    <submittedName>
        <fullName evidence="5">ABC transporter, ATPase subunit</fullName>
    </submittedName>
</protein>
<reference evidence="5 6" key="1">
    <citation type="journal article" date="2015" name="Nature">
        <title>rRNA introns, odd ribosomes, and small enigmatic genomes across a large radiation of phyla.</title>
        <authorList>
            <person name="Brown C.T."/>
            <person name="Hug L.A."/>
            <person name="Thomas B.C."/>
            <person name="Sharon I."/>
            <person name="Castelle C.J."/>
            <person name="Singh A."/>
            <person name="Wilkins M.J."/>
            <person name="Williams K.H."/>
            <person name="Banfield J.F."/>
        </authorList>
    </citation>
    <scope>NUCLEOTIDE SEQUENCE [LARGE SCALE GENOMIC DNA]</scope>
</reference>
<dbReference type="Proteomes" id="UP000033867">
    <property type="component" value="Unassembled WGS sequence"/>
</dbReference>
<dbReference type="PROSITE" id="PS00211">
    <property type="entry name" value="ABC_TRANSPORTER_1"/>
    <property type="match status" value="1"/>
</dbReference>
<name>A0A0G1DKQ0_9BACT</name>
<proteinExistence type="predicted"/>
<dbReference type="InterPro" id="IPR015854">
    <property type="entry name" value="ABC_transpr_LolD-like"/>
</dbReference>
<dbReference type="InterPro" id="IPR017911">
    <property type="entry name" value="MacB-like_ATP-bd"/>
</dbReference>
<evidence type="ECO:0000256" key="3">
    <source>
        <dbReference type="ARBA" id="ARBA00022840"/>
    </source>
</evidence>
<dbReference type="SUPFAM" id="SSF52540">
    <property type="entry name" value="P-loop containing nucleoside triphosphate hydrolases"/>
    <property type="match status" value="1"/>
</dbReference>
<dbReference type="GO" id="GO:0098796">
    <property type="term" value="C:membrane protein complex"/>
    <property type="evidence" value="ECO:0007669"/>
    <property type="project" value="UniProtKB-ARBA"/>
</dbReference>
<evidence type="ECO:0000313" key="6">
    <source>
        <dbReference type="Proteomes" id="UP000033867"/>
    </source>
</evidence>
<dbReference type="GO" id="GO:0005886">
    <property type="term" value="C:plasma membrane"/>
    <property type="evidence" value="ECO:0007669"/>
    <property type="project" value="TreeGrafter"/>
</dbReference>
<dbReference type="PANTHER" id="PTHR24220:SF86">
    <property type="entry name" value="ABC TRANSPORTER ABCH.1"/>
    <property type="match status" value="1"/>
</dbReference>
<evidence type="ECO:0000256" key="2">
    <source>
        <dbReference type="ARBA" id="ARBA00022741"/>
    </source>
</evidence>
<dbReference type="GO" id="GO:0005524">
    <property type="term" value="F:ATP binding"/>
    <property type="evidence" value="ECO:0007669"/>
    <property type="project" value="UniProtKB-KW"/>
</dbReference>
<dbReference type="PATRIC" id="fig|1619052.3.peg.650"/>
<dbReference type="GO" id="GO:0016887">
    <property type="term" value="F:ATP hydrolysis activity"/>
    <property type="evidence" value="ECO:0007669"/>
    <property type="project" value="InterPro"/>
</dbReference>
<dbReference type="SMART" id="SM00382">
    <property type="entry name" value="AAA"/>
    <property type="match status" value="1"/>
</dbReference>
<keyword evidence="1" id="KW-0813">Transport</keyword>
<dbReference type="InterPro" id="IPR003439">
    <property type="entry name" value="ABC_transporter-like_ATP-bd"/>
</dbReference>
<keyword evidence="2" id="KW-0547">Nucleotide-binding</keyword>
<dbReference type="InterPro" id="IPR027417">
    <property type="entry name" value="P-loop_NTPase"/>
</dbReference>
<evidence type="ECO:0000313" key="5">
    <source>
        <dbReference type="EMBL" id="KKS71416.1"/>
    </source>
</evidence>
<dbReference type="InterPro" id="IPR017871">
    <property type="entry name" value="ABC_transporter-like_CS"/>
</dbReference>
<dbReference type="GO" id="GO:0022857">
    <property type="term" value="F:transmembrane transporter activity"/>
    <property type="evidence" value="ECO:0007669"/>
    <property type="project" value="TreeGrafter"/>
</dbReference>
<keyword evidence="3" id="KW-0067">ATP-binding</keyword>